<dbReference type="OrthoDB" id="7946249at2"/>
<keyword evidence="2" id="KW-0418">Kinase</keyword>
<dbReference type="InterPro" id="IPR011611">
    <property type="entry name" value="PfkB_dom"/>
</dbReference>
<dbReference type="GO" id="GO:0016301">
    <property type="term" value="F:kinase activity"/>
    <property type="evidence" value="ECO:0007669"/>
    <property type="project" value="UniProtKB-KW"/>
</dbReference>
<reference evidence="5 6" key="1">
    <citation type="submission" date="2019-01" db="EMBL/GenBank/DDBJ databases">
        <title>Lactibacter flavus gen. nov., sp. nov., a novel bacterium of the family Propionibacteriaceae isolated from raw milk and dairy products.</title>
        <authorList>
            <person name="Huptas C."/>
            <person name="Wenning M."/>
            <person name="Breitenwieser F."/>
            <person name="Doll E."/>
            <person name="Von Neubeck M."/>
            <person name="Busse H.-J."/>
            <person name="Scherer S."/>
        </authorList>
    </citation>
    <scope>NUCLEOTIDE SEQUENCE [LARGE SCALE GENOMIC DNA]</scope>
    <source>
        <strain evidence="5 6">KCTC 33808</strain>
    </source>
</reference>
<gene>
    <name evidence="5" type="ORF">ET989_02015</name>
</gene>
<evidence type="ECO:0000256" key="1">
    <source>
        <dbReference type="ARBA" id="ARBA00022679"/>
    </source>
</evidence>
<feature type="compositionally biased region" description="Basic and acidic residues" evidence="3">
    <location>
        <begin position="84"/>
        <end position="112"/>
    </location>
</feature>
<feature type="region of interest" description="Disordered" evidence="3">
    <location>
        <begin position="84"/>
        <end position="125"/>
    </location>
</feature>
<evidence type="ECO:0000313" key="5">
    <source>
        <dbReference type="EMBL" id="TBT88732.1"/>
    </source>
</evidence>
<evidence type="ECO:0000313" key="6">
    <source>
        <dbReference type="Proteomes" id="UP000292373"/>
    </source>
</evidence>
<evidence type="ECO:0000256" key="3">
    <source>
        <dbReference type="SAM" id="MobiDB-lite"/>
    </source>
</evidence>
<dbReference type="Proteomes" id="UP000292373">
    <property type="component" value="Unassembled WGS sequence"/>
</dbReference>
<evidence type="ECO:0000259" key="4">
    <source>
        <dbReference type="Pfam" id="PF00294"/>
    </source>
</evidence>
<accession>A0A4Q9KI18</accession>
<sequence length="203" mass="21580">MSGRKLSWPVAFAAEKMSVSKPRWVSNQRFATIAPSTSAIAPVPTPMKTPQRIHSCQALVITVVRRLATPTMVRGAATVRRAPQLHDRGGERCGEPAEDEVDRHGPGRDGPRPAELGFDGQKQHPVDERGASVFWAGREAHMPARKIEVVDVIGAGDALCAGYLSARLDGLDPGAALARGVDVAAACVGSAGDWEGLSHRHVD</sequence>
<feature type="domain" description="Carbohydrate kinase PfkB" evidence="4">
    <location>
        <begin position="128"/>
        <end position="193"/>
    </location>
</feature>
<dbReference type="PROSITE" id="PS00584">
    <property type="entry name" value="PFKB_KINASES_2"/>
    <property type="match status" value="1"/>
</dbReference>
<organism evidence="5 6">
    <name type="scientific">Propioniciclava sinopodophylli</name>
    <dbReference type="NCBI Taxonomy" id="1837344"/>
    <lineage>
        <taxon>Bacteria</taxon>
        <taxon>Bacillati</taxon>
        <taxon>Actinomycetota</taxon>
        <taxon>Actinomycetes</taxon>
        <taxon>Propionibacteriales</taxon>
        <taxon>Propionibacteriaceae</taxon>
        <taxon>Propioniciclava</taxon>
    </lineage>
</organism>
<dbReference type="InterPro" id="IPR002173">
    <property type="entry name" value="Carboh/pur_kinase_PfkB_CS"/>
</dbReference>
<dbReference type="Gene3D" id="3.40.1190.20">
    <property type="match status" value="1"/>
</dbReference>
<dbReference type="EMBL" id="SDMQ01000001">
    <property type="protein sequence ID" value="TBT88732.1"/>
    <property type="molecule type" value="Genomic_DNA"/>
</dbReference>
<dbReference type="Pfam" id="PF00294">
    <property type="entry name" value="PfkB"/>
    <property type="match status" value="1"/>
</dbReference>
<protein>
    <recommendedName>
        <fullName evidence="4">Carbohydrate kinase PfkB domain-containing protein</fullName>
    </recommendedName>
</protein>
<keyword evidence="6" id="KW-1185">Reference proteome</keyword>
<evidence type="ECO:0000256" key="2">
    <source>
        <dbReference type="ARBA" id="ARBA00022777"/>
    </source>
</evidence>
<dbReference type="AlphaFoldDB" id="A0A4Q9KI18"/>
<dbReference type="SUPFAM" id="SSF53613">
    <property type="entry name" value="Ribokinase-like"/>
    <property type="match status" value="1"/>
</dbReference>
<keyword evidence="1" id="KW-0808">Transferase</keyword>
<proteinExistence type="predicted"/>
<name>A0A4Q9KI18_9ACTN</name>
<comment type="caution">
    <text evidence="5">The sequence shown here is derived from an EMBL/GenBank/DDBJ whole genome shotgun (WGS) entry which is preliminary data.</text>
</comment>
<dbReference type="InterPro" id="IPR029056">
    <property type="entry name" value="Ribokinase-like"/>
</dbReference>